<name>A0A6B0VRU1_9EURY</name>
<proteinExistence type="predicted"/>
<evidence type="ECO:0000313" key="3">
    <source>
        <dbReference type="Proteomes" id="UP000434101"/>
    </source>
</evidence>
<dbReference type="AlphaFoldDB" id="A0A6B0VRU1"/>
<evidence type="ECO:0000256" key="1">
    <source>
        <dbReference type="SAM" id="MobiDB-lite"/>
    </source>
</evidence>
<gene>
    <name evidence="2" type="ORF">GS429_16790</name>
</gene>
<keyword evidence="3" id="KW-1185">Reference proteome</keyword>
<dbReference type="RefSeq" id="WP_160066488.1">
    <property type="nucleotide sequence ID" value="NZ_WUYX01000053.1"/>
</dbReference>
<protein>
    <submittedName>
        <fullName evidence="2">Uncharacterized protein</fullName>
    </submittedName>
</protein>
<accession>A0A6B0VRU1</accession>
<feature type="region of interest" description="Disordered" evidence="1">
    <location>
        <begin position="1"/>
        <end position="25"/>
    </location>
</feature>
<reference evidence="2 3" key="1">
    <citation type="submission" date="2020-01" db="EMBL/GenBank/DDBJ databases">
        <title>Natronorubrum sp. JWXQ-INN 674 isolated from Inner Mongolia Autonomous Region of China.</title>
        <authorList>
            <person name="Xue Q."/>
        </authorList>
    </citation>
    <scope>NUCLEOTIDE SEQUENCE [LARGE SCALE GENOMIC DNA]</scope>
    <source>
        <strain evidence="2 3">JWXQ-INN-674</strain>
    </source>
</reference>
<comment type="caution">
    <text evidence="2">The sequence shown here is derived from an EMBL/GenBank/DDBJ whole genome shotgun (WGS) entry which is preliminary data.</text>
</comment>
<dbReference type="Proteomes" id="UP000434101">
    <property type="component" value="Unassembled WGS sequence"/>
</dbReference>
<dbReference type="EMBL" id="WUYX01000053">
    <property type="protein sequence ID" value="MXV63686.1"/>
    <property type="molecule type" value="Genomic_DNA"/>
</dbReference>
<sequence length="104" mass="11490">MTGVEFSPGTVDINLEENNPGRISSSNHAEFEEYSLTKTGIDFLENNEELRMNVTSVPGENISGIVRRGGTTDKSAFFLKRAQSNLSKHDELGDVLTEIERGDK</sequence>
<evidence type="ECO:0000313" key="2">
    <source>
        <dbReference type="EMBL" id="MXV63686.1"/>
    </source>
</evidence>
<organism evidence="2 3">
    <name type="scientific">Natronorubrum halalkaliphilum</name>
    <dbReference type="NCBI Taxonomy" id="2691917"/>
    <lineage>
        <taxon>Archaea</taxon>
        <taxon>Methanobacteriati</taxon>
        <taxon>Methanobacteriota</taxon>
        <taxon>Stenosarchaea group</taxon>
        <taxon>Halobacteria</taxon>
        <taxon>Halobacteriales</taxon>
        <taxon>Natrialbaceae</taxon>
        <taxon>Natronorubrum</taxon>
    </lineage>
</organism>